<organism evidence="1">
    <name type="scientific">uncultured Nocardioides sp</name>
    <dbReference type="NCBI Taxonomy" id="198441"/>
    <lineage>
        <taxon>Bacteria</taxon>
        <taxon>Bacillati</taxon>
        <taxon>Actinomycetota</taxon>
        <taxon>Actinomycetes</taxon>
        <taxon>Propionibacteriales</taxon>
        <taxon>Nocardioidaceae</taxon>
        <taxon>Nocardioides</taxon>
        <taxon>environmental samples</taxon>
    </lineage>
</organism>
<name>A0A6J4NC70_9ACTN</name>
<protein>
    <submittedName>
        <fullName evidence="1">Uncharacterized protein</fullName>
    </submittedName>
</protein>
<sequence length="293" mass="31385">MRYTVVGAATLGFDLARLPHGDVVAAVLRSALACGPAGLDRLALAHPGPDERRRRQTTLEQALVEREALTALLPHAGRALEEAARGQVHTLRRLEAGMLGDAAGLDHLVRHEILDWTWLRSGSMAVQDPVAADAADVLSDAAAASYLHEPVHAGLWAEMAAPLARAAVPLRDDLDVTDAPEAATVLRAVAAADEAVRTSWRQVVDDLRPHTTQWAPAMHRATWAVSLSERLRIAMDVQLAGVIAFHRGGFTAIDAAYGAWNALAGVLQAGLVEDLLPRAEAEVLLRPWHLVHG</sequence>
<evidence type="ECO:0000313" key="1">
    <source>
        <dbReference type="EMBL" id="CAA9381155.1"/>
    </source>
</evidence>
<proteinExistence type="predicted"/>
<reference evidence="1" key="1">
    <citation type="submission" date="2020-02" db="EMBL/GenBank/DDBJ databases">
        <authorList>
            <person name="Meier V. D."/>
        </authorList>
    </citation>
    <scope>NUCLEOTIDE SEQUENCE</scope>
    <source>
        <strain evidence="1">AVDCRST_MAG06</strain>
    </source>
</reference>
<gene>
    <name evidence="1" type="ORF">AVDCRST_MAG06-958</name>
</gene>
<dbReference type="RefSeq" id="WP_295657371.1">
    <property type="nucleotide sequence ID" value="NZ_CADCUP010000067.1"/>
</dbReference>
<dbReference type="AlphaFoldDB" id="A0A6J4NC70"/>
<accession>A0A6J4NC70</accession>
<dbReference type="EMBL" id="CADCUP010000067">
    <property type="protein sequence ID" value="CAA9381155.1"/>
    <property type="molecule type" value="Genomic_DNA"/>
</dbReference>